<feature type="region of interest" description="Disordered" evidence="1">
    <location>
        <begin position="541"/>
        <end position="619"/>
    </location>
</feature>
<keyword evidence="3" id="KW-1185">Reference proteome</keyword>
<dbReference type="GO" id="GO:0005634">
    <property type="term" value="C:nucleus"/>
    <property type="evidence" value="ECO:0007669"/>
    <property type="project" value="TreeGrafter"/>
</dbReference>
<evidence type="ECO:0000313" key="3">
    <source>
        <dbReference type="Proteomes" id="UP001217754"/>
    </source>
</evidence>
<dbReference type="EMBL" id="CP119958">
    <property type="protein sequence ID" value="WFD37204.1"/>
    <property type="molecule type" value="Genomic_DNA"/>
</dbReference>
<dbReference type="RefSeq" id="XP_060120101.1">
    <property type="nucleotide sequence ID" value="XM_060264118.1"/>
</dbReference>
<sequence>MEERPDEAGERAAVFTATLVPPTANVAGLEAQVVQAIHNSCAASLPEGAGGYLWHREPPVVSQGGDEHPAGTLQVSMRVQDCVEDEWFMTYILRALTERIPGLCVRVEDEDGEFLLIEAANELPKWVRPENAERRVWICDGMLHLVPLEYTTDEPHDEDLEAYLSEKDAVALVRSKEVTTQAPRAVQDAAFARLANYPAAAAAHQHRTIAVLPWSVAKLIVSHPQLIAEAVHALATRDVVSARAAQNPSLFPITPSDAGEAPAQDVVLLPVKMTRHLYAQLSHDRFFPPKAYGKRWQAAVERYRLYISGDDQKQSSVSDEEARLGRWCDTGAKLTAGLELAWAAKSARGANASQSHTRKDDDAFIHALSNLGYFEGETPHSKRWNELAQEARSMAPSAVDHDDTLSELRSLRQTLHAPPSEQAQAAALPWSDVEQHRTAEDDEAWLSMAPEELDAIAQPGGGAEDNTVDRLGTFMTKMNEFLQGEGDVEGAMFQDDTFDDGEEPEDDSEDDMSESEKARRMDALVEPVPLSEWGAANAEKVAAQQDGKIQSAPVPAPTELQPQQSGTRLQGLSGHEHYEGDSDSEGSLQGDEHDPEDERSDRRRWLELKEEDDDVNMENEMPAFLEFTRKALGLSDEQYAQILDERRGRGAYVPEMRSVEKERTDDVPSVAEARASPVQRQPNENIDSFDAVLEAMEKELEKERAKQSPVPEPADMDVDEDELDEEDAELLQHLLASGNSIPESLQHFARTHEASSTDINALGSFLESFKAQAGLPGPVSNLAGRLGVGALPRDTDSLE</sequence>
<feature type="compositionally biased region" description="Basic and acidic residues" evidence="1">
    <location>
        <begin position="599"/>
        <end position="608"/>
    </location>
</feature>
<feature type="region of interest" description="Disordered" evidence="1">
    <location>
        <begin position="416"/>
        <end position="439"/>
    </location>
</feature>
<feature type="compositionally biased region" description="Basic and acidic residues" evidence="1">
    <location>
        <begin position="657"/>
        <end position="666"/>
    </location>
</feature>
<feature type="compositionally biased region" description="Polar residues" evidence="1">
    <location>
        <begin position="560"/>
        <end position="570"/>
    </location>
</feature>
<protein>
    <submittedName>
        <fullName evidence="2">Uncharacterized protein</fullName>
    </submittedName>
</protein>
<dbReference type="PANTHER" id="PTHR13060:SF0">
    <property type="entry name" value="PROTEIN ECDYSONELESS HOMOLOG"/>
    <property type="match status" value="1"/>
</dbReference>
<feature type="region of interest" description="Disordered" evidence="1">
    <location>
        <begin position="653"/>
        <end position="686"/>
    </location>
</feature>
<feature type="region of interest" description="Disordered" evidence="1">
    <location>
        <begin position="698"/>
        <end position="726"/>
    </location>
</feature>
<proteinExistence type="predicted"/>
<dbReference type="Proteomes" id="UP001217754">
    <property type="component" value="Chromosome 1"/>
</dbReference>
<dbReference type="GeneID" id="85223795"/>
<dbReference type="InterPro" id="IPR010770">
    <property type="entry name" value="Ecd"/>
</dbReference>
<dbReference type="Pfam" id="PF07093">
    <property type="entry name" value="SGT1"/>
    <property type="match status" value="1"/>
</dbReference>
<accession>A0AAF0EZB6</accession>
<dbReference type="PANTHER" id="PTHR13060">
    <property type="entry name" value="SGT1 PROTEIN HSGT1 SUPPRESSOR OF GCR2"/>
    <property type="match status" value="1"/>
</dbReference>
<feature type="region of interest" description="Disordered" evidence="1">
    <location>
        <begin position="492"/>
        <end position="521"/>
    </location>
</feature>
<evidence type="ECO:0000256" key="1">
    <source>
        <dbReference type="SAM" id="MobiDB-lite"/>
    </source>
</evidence>
<dbReference type="AlphaFoldDB" id="A0AAF0EZB6"/>
<name>A0AAF0EZB6_9BASI</name>
<gene>
    <name evidence="2" type="ORF">MJAP1_000146</name>
</gene>
<evidence type="ECO:0000313" key="2">
    <source>
        <dbReference type="EMBL" id="WFD37204.1"/>
    </source>
</evidence>
<feature type="compositionally biased region" description="Acidic residues" evidence="1">
    <location>
        <begin position="714"/>
        <end position="726"/>
    </location>
</feature>
<organism evidence="2 3">
    <name type="scientific">Malassezia japonica</name>
    <dbReference type="NCBI Taxonomy" id="223818"/>
    <lineage>
        <taxon>Eukaryota</taxon>
        <taxon>Fungi</taxon>
        <taxon>Dikarya</taxon>
        <taxon>Basidiomycota</taxon>
        <taxon>Ustilaginomycotina</taxon>
        <taxon>Malasseziomycetes</taxon>
        <taxon>Malasseziales</taxon>
        <taxon>Malasseziaceae</taxon>
        <taxon>Malassezia</taxon>
    </lineage>
</organism>
<reference evidence="2" key="1">
    <citation type="submission" date="2023-03" db="EMBL/GenBank/DDBJ databases">
        <title>Mating type loci evolution in Malassezia.</title>
        <authorList>
            <person name="Coelho M.A."/>
        </authorList>
    </citation>
    <scope>NUCLEOTIDE SEQUENCE</scope>
    <source>
        <strain evidence="2">CBS 9431</strain>
    </source>
</reference>
<feature type="compositionally biased region" description="Acidic residues" evidence="1">
    <location>
        <begin position="496"/>
        <end position="513"/>
    </location>
</feature>